<dbReference type="Gene3D" id="3.40.50.880">
    <property type="match status" value="1"/>
</dbReference>
<dbReference type="Gene3D" id="3.10.400.20">
    <property type="match status" value="1"/>
</dbReference>
<keyword evidence="13" id="KW-0378">Hydrolase</keyword>
<dbReference type="EMBL" id="JAIFTH010000006">
    <property type="protein sequence ID" value="KAG9511370.1"/>
    <property type="molecule type" value="Genomic_DNA"/>
</dbReference>
<dbReference type="CDD" id="cd11609">
    <property type="entry name" value="MCT1_N"/>
    <property type="match status" value="1"/>
</dbReference>
<feature type="compositionally biased region" description="Polar residues" evidence="22">
    <location>
        <begin position="1047"/>
        <end position="1060"/>
    </location>
</feature>
<feature type="transmembrane region" description="Helical" evidence="23">
    <location>
        <begin position="1389"/>
        <end position="1410"/>
    </location>
</feature>
<name>A0ABQ7SD78_9ACAR</name>
<accession>A0ABQ7SD78</accession>
<feature type="region of interest" description="Disordered" evidence="22">
    <location>
        <begin position="1015"/>
        <end position="1103"/>
    </location>
</feature>
<evidence type="ECO:0000259" key="25">
    <source>
        <dbReference type="PROSITE" id="PS51194"/>
    </source>
</evidence>
<comment type="pathway">
    <text evidence="3">Purine metabolism; GMP biosynthesis; GMP from XMP (L-Gln route): step 1/1.</text>
</comment>
<keyword evidence="15 19" id="KW-0067">ATP-binding</keyword>
<comment type="pathway">
    <text evidence="20">Carbohydrate degradation; glycolysis; pyruvate from D-glyceraldehyde 3-phosphate: step 2/5.</text>
</comment>
<comment type="caution">
    <text evidence="28">The sequence shown here is derived from an EMBL/GenBank/DDBJ whole genome shotgun (WGS) entry which is preliminary data.</text>
</comment>
<keyword evidence="14" id="KW-0347">Helicase</keyword>
<evidence type="ECO:0000256" key="4">
    <source>
        <dbReference type="ARBA" id="ARBA00008982"/>
    </source>
</evidence>
<gene>
    <name evidence="28" type="primary">GMPS</name>
    <name evidence="28" type="ORF">GZH46_00054</name>
</gene>
<dbReference type="InterPro" id="IPR004739">
    <property type="entry name" value="GMP_synth_GATase"/>
</dbReference>
<reference evidence="28 29" key="1">
    <citation type="submission" date="2020-10" db="EMBL/GenBank/DDBJ databases">
        <authorList>
            <person name="Klimov P.B."/>
            <person name="Dyachkov S.M."/>
            <person name="Chetverikov P.E."/>
        </authorList>
    </citation>
    <scope>NUCLEOTIDE SEQUENCE [LARGE SCALE GENOMIC DNA]</scope>
    <source>
        <strain evidence="28">BMOC 18-1129-001#AD2665</strain>
        <tissue evidence="28">Entire mites</tissue>
    </source>
</reference>
<evidence type="ECO:0000256" key="23">
    <source>
        <dbReference type="SAM" id="Phobius"/>
    </source>
</evidence>
<dbReference type="SUPFAM" id="SSF53748">
    <property type="entry name" value="Phosphoglycerate kinase"/>
    <property type="match status" value="1"/>
</dbReference>
<keyword evidence="23" id="KW-0472">Membrane</keyword>
<comment type="catalytic activity">
    <reaction evidence="20">
        <text>(2R)-3-phosphoglycerate + ATP = (2R)-3-phospho-glyceroyl phosphate + ADP</text>
        <dbReference type="Rhea" id="RHEA:14801"/>
        <dbReference type="ChEBI" id="CHEBI:30616"/>
        <dbReference type="ChEBI" id="CHEBI:57604"/>
        <dbReference type="ChEBI" id="CHEBI:58272"/>
        <dbReference type="ChEBI" id="CHEBI:456216"/>
        <dbReference type="EC" id="2.7.2.3"/>
    </reaction>
</comment>
<dbReference type="InterPro" id="IPR041366">
    <property type="entry name" value="Pre-PUA"/>
</dbReference>
<sequence length="2411" mass="267243">EKVAILDAGSQYGKLIDRRVRELNVESHILPLSTSAQQLIEEKYKAIIISGGPSSLSAEEAINNQQQQSQQSQPSPTPTPTSGSQQSDQSMSPEPPIYDPQIFHCGLPILGICYGLHMINKEFGGTIARKEFREDGQHTIAVDNTHPLFKGLSREESVLLTHGDSIENLTPDFKLIGFSERACAAIANDSKRIYGVQFHPEVDLTVNGKVMLKNFLFEIANLNGIFTMKSREPECIENIRKIVGPTDKVLVLLSGGVDSTVCAALFRRALSADQVIAYHIDNGYMRKGESESVEKSLNDIGLKVKVIKAELQFMNATTTITDPKEPKKKRTTKPLCMVTAPEEKRRIIGDTFIRIANEIISQLDLDADHVFLGQGTLRPDLIESASHMASSSADAIKTHHNDTELVRLLRARGRVIEPLKDFHKDEVRILGRDLGLPDAIVDRHPFPGPGLAIRVICANEPYVEKDFSETSVLAKVIVNYAASLKRQHPLIGQIQKATSLAEQEFLKRVGEQYKLTSTLLPIRSVGVQGDCRSYSYVVALSSNEEPTDWRDLAILAKTIPRICHNINRVCWVFGDAVQYNCNDITPTTLTFQVLSILREADSRAQKILHETGYAKKVSQMPVILIPIHFDRDVVLRQPQPSCQYSIVLRTFVTEDFMTGVPVTINDQVPANVFHQMVEAIKGVPSISRVIYHEGVVYTEVFGKYIIVYKIWQAPGKSLNTMVIKLIDFNTEVVSRVRVISLQLNMFKKFEDNNVSGTIQLKSSVQKGIKAKLVEQFPNLEKYLDQIMPKKEPIRLAKCHDHIEILVAPNGNQLFYRQRDGPYFPTLRLVHQYPDLCPTMQVDRGAIKYVLSGANIMCPGLTSPGGRVPDDIANDQVVTIMAEDKSHALAIGITKMSGTDMKTINKGIGVELVHYLNDDDFFAKKDKKKGKDKGKSVLTPDALVKELEEGASKQPEYHTRKENKTSGVGIEILGLGADDADWKDFEDVDKRDYTGLKIQTMSLEDQEEELRRIQAAERRDTDQDIAWKPTTPAVSTSIPNAAHGGEMSNPQTNQEDGNTASKKNEQSDSVPAAGSDAGSNTSDPAGSRTESSTTANSSSSEQKVPAPHRFVWQHLLDLVKVFFMELIGLFEKYFVFDSPIVRATSNTFNYWSNNPLSSIMPIVKLKSSDDEIFEVETEIISASSTIKRMLEQLDVTEGYEDPIPVANVTGNILKKVITWATYHKDDSPPHEDSDDSREKRSDDIPPWDVEFLKVDQSTLFDLLLAANYLGIDGLLDSACKTVANQIKGKYPDEIRKTFNINPDFSPEEEDAIRRENEWMAHMPQETCEKVEKLFLALHHMGPCGTHYANVALLLNLCSIIRERRISIQEFFKRVEESKNFIEYLNNDQSIGVSLALMNLICKAALALIALLNPPISTAATFKSYIVLIMAFSLWLSLIVIHVRQALRLTNVCGTLKNIGHELRSMHVPSGGPDNEKSDLDSLSNLEGKIRLTYISPDLNMEAIALTPPETVPAGDTPAVTDERAEDAPSKADLSLMNKVLRSSLLNSYSDVEVIRKDPNSPLYSIKSFEELKLDPALLKGVYGMGFQQPSKIQETALPILMGSPPSNMIAQSQSGTGKTAAFILASLSRVDVGYHHPQVIILSPTFELAVQTHKVATTMAQYKPEITFRLITKGEMFGGSRVTDHVLIGTPGKMVDCVTKYKVFDPSLIKVFVLDEADVMIDTQGHRQQSIRIKRALPSSCQLMLFSATYDDEIVRFAQEVVPNAVTIKLKPEEQSLDNIKQFYIICRTDEDKYRALANIFGTISIGQTFIFCQTKKSAHWLAEKLIQDTHQVGLITGDLTVEQRTQAIQQFRQGIQRVLISTNLMARGIDIDQVTMVINYDLPLDVTGQVDKETYLHRIGRTGRFGKSGLAINMIASAKEKKMVEALEQHFGQPIQELDASDIAVDLKLPRTPHVFVGIFTRPIKLSTRMSQCVVCPTGSSRDGAKAAPSLLEKLTIEHIKDIIPSKRILIRVDFNVPMKDGRITNNQRIVGALQTIKFCLENKAKSVVLMSHLGRPDGQVKPEYSLRPVADEVSRLLHRNVTFLCDCVGLDIEEVCKDPQDGSVILLENLRFHVEEEGKGVDEHGNKIKADPKSVEKFRKSLTSLGDIYINDAFGTAHRAHSSMVGINLPHKAAGFLMKAELDYFAKALNNPPRPFVAILGGAKVKDKIQLINNLLDRVNEMIIVGGMAFTFLKVLKGMDIGSSLFDSDGAAIVKDLMDKAAKMNVKMHLPVDFVTGDAFKEDAKVGEATVESGIPDGHMGLDCGKKSMQLFEEPLKRANIILWNGPCGVFEWDAFSHGTKAVMDMVVAATQRGAITIIGGGDTATCAAKFQTESKVSHVSTGGGASLELLEGKELPGVTALSPRPSGQQ</sequence>
<keyword evidence="6" id="KW-0963">Cytoplasm</keyword>
<dbReference type="Pfam" id="PF00270">
    <property type="entry name" value="DEAD"/>
    <property type="match status" value="1"/>
</dbReference>
<comment type="subunit">
    <text evidence="21">Monomer.</text>
</comment>
<keyword evidence="16" id="KW-0460">Magnesium</keyword>
<keyword evidence="9 19" id="KW-0547">Nucleotide-binding</keyword>
<evidence type="ECO:0000256" key="10">
    <source>
        <dbReference type="ARBA" id="ARBA00022749"/>
    </source>
</evidence>
<dbReference type="InterPro" id="IPR001674">
    <property type="entry name" value="GMP_synth_C"/>
</dbReference>
<dbReference type="InterPro" id="IPR014014">
    <property type="entry name" value="RNA_helicase_DEAD_Q_motif"/>
</dbReference>
<dbReference type="InterPro" id="IPR036043">
    <property type="entry name" value="Phosphoglycerate_kinase_sf"/>
</dbReference>
<proteinExistence type="inferred from homology"/>
<dbReference type="InterPro" id="IPR036296">
    <property type="entry name" value="SKP1-like_dim_sf"/>
</dbReference>
<evidence type="ECO:0000256" key="13">
    <source>
        <dbReference type="ARBA" id="ARBA00022801"/>
    </source>
</evidence>
<dbReference type="Pfam" id="PF00117">
    <property type="entry name" value="GATase"/>
    <property type="match status" value="2"/>
</dbReference>
<feature type="region of interest" description="Disordered" evidence="22">
    <location>
        <begin position="62"/>
        <end position="97"/>
    </location>
</feature>
<dbReference type="InterPro" id="IPR016073">
    <property type="entry name" value="Skp1_comp_POZ"/>
</dbReference>
<dbReference type="PANTHER" id="PTHR11922:SF2">
    <property type="entry name" value="GMP SYNTHASE [GLUTAMINE-HYDROLYZING]"/>
    <property type="match status" value="1"/>
</dbReference>
<dbReference type="PROSITE" id="PS50890">
    <property type="entry name" value="PUA"/>
    <property type="match status" value="1"/>
</dbReference>
<keyword evidence="12 20" id="KW-0418">Kinase</keyword>
<dbReference type="InterPro" id="IPR015947">
    <property type="entry name" value="PUA-like_sf"/>
</dbReference>
<dbReference type="InterPro" id="IPR029062">
    <property type="entry name" value="Class_I_gatase-like"/>
</dbReference>
<keyword evidence="23" id="KW-1133">Transmembrane helix</keyword>
<dbReference type="InterPro" id="IPR016072">
    <property type="entry name" value="Skp1_comp_dimer"/>
</dbReference>
<dbReference type="SUPFAM" id="SSF54695">
    <property type="entry name" value="POZ domain"/>
    <property type="match status" value="1"/>
</dbReference>
<evidence type="ECO:0000256" key="17">
    <source>
        <dbReference type="ARBA" id="ARBA00022962"/>
    </source>
</evidence>
<evidence type="ECO:0000256" key="1">
    <source>
        <dbReference type="ARBA" id="ARBA00001946"/>
    </source>
</evidence>
<dbReference type="CDD" id="cd21155">
    <property type="entry name" value="PUA_MCTS-1-like"/>
    <property type="match status" value="1"/>
</dbReference>
<dbReference type="InterPro" id="IPR004521">
    <property type="entry name" value="Uncharacterised_CHP00451"/>
</dbReference>
<comment type="similarity">
    <text evidence="4 20">Belongs to the phosphoglycerate kinase family.</text>
</comment>
<dbReference type="SMART" id="SM00512">
    <property type="entry name" value="Skp1"/>
    <property type="match status" value="1"/>
</dbReference>
<comment type="subcellular location">
    <subcellularLocation>
        <location evidence="2">Cytoplasm</location>
    </subcellularLocation>
</comment>
<keyword evidence="17" id="KW-0315">Glutamine amidotransferase</keyword>
<dbReference type="CDD" id="cd01997">
    <property type="entry name" value="GMP_synthase_C"/>
    <property type="match status" value="1"/>
</dbReference>
<dbReference type="InterPro" id="IPR018317">
    <property type="entry name" value="QueC"/>
</dbReference>
<dbReference type="CDD" id="cd17963">
    <property type="entry name" value="DEADc_DDX19_DDX25"/>
    <property type="match status" value="1"/>
</dbReference>
<dbReference type="Pfam" id="PF01472">
    <property type="entry name" value="PUA"/>
    <property type="match status" value="1"/>
</dbReference>
<dbReference type="Gene3D" id="3.40.50.300">
    <property type="entry name" value="P-loop containing nucleotide triphosphate hydrolases"/>
    <property type="match status" value="2"/>
</dbReference>
<dbReference type="SMART" id="SM00487">
    <property type="entry name" value="DEXDc"/>
    <property type="match status" value="1"/>
</dbReference>
<dbReference type="NCBIfam" id="TIGR00451">
    <property type="entry name" value="unchar_dom_2"/>
    <property type="match status" value="1"/>
</dbReference>
<evidence type="ECO:0000256" key="18">
    <source>
        <dbReference type="PROSITE-ProRule" id="PRU00552"/>
    </source>
</evidence>
<dbReference type="SMART" id="SM00490">
    <property type="entry name" value="HELICc"/>
    <property type="match status" value="1"/>
</dbReference>
<dbReference type="PROSITE" id="PS51192">
    <property type="entry name" value="HELICASE_ATP_BIND_1"/>
    <property type="match status" value="1"/>
</dbReference>
<comment type="cofactor">
    <cofactor evidence="1">
        <name>Mg(2+)</name>
        <dbReference type="ChEBI" id="CHEBI:18420"/>
    </cofactor>
</comment>
<dbReference type="PROSITE" id="PS51273">
    <property type="entry name" value="GATASE_TYPE_1"/>
    <property type="match status" value="1"/>
</dbReference>
<dbReference type="InterPro" id="IPR001576">
    <property type="entry name" value="Phosphoglycerate_kinase"/>
</dbReference>
<dbReference type="PROSITE" id="PS51553">
    <property type="entry name" value="GMPS_ATP_PPASE"/>
    <property type="match status" value="1"/>
</dbReference>
<dbReference type="Gene3D" id="3.30.300.10">
    <property type="match status" value="2"/>
</dbReference>
<dbReference type="Pfam" id="PF03931">
    <property type="entry name" value="Skp1_POZ"/>
    <property type="match status" value="1"/>
</dbReference>
<evidence type="ECO:0000256" key="3">
    <source>
        <dbReference type="ARBA" id="ARBA00005153"/>
    </source>
</evidence>
<evidence type="ECO:0000313" key="28">
    <source>
        <dbReference type="EMBL" id="KAG9511370.1"/>
    </source>
</evidence>
<dbReference type="CDD" id="cd00318">
    <property type="entry name" value="Phosphoglycerate_kinase"/>
    <property type="match status" value="1"/>
</dbReference>
<keyword evidence="11 19" id="KW-0658">Purine biosynthesis</keyword>
<evidence type="ECO:0000256" key="12">
    <source>
        <dbReference type="ARBA" id="ARBA00022777"/>
    </source>
</evidence>
<dbReference type="Pfam" id="PF01466">
    <property type="entry name" value="Skp1"/>
    <property type="match status" value="1"/>
</dbReference>
<dbReference type="InterPro" id="IPR002478">
    <property type="entry name" value="PUA"/>
</dbReference>
<feature type="compositionally biased region" description="Low complexity" evidence="22">
    <location>
        <begin position="1086"/>
        <end position="1099"/>
    </location>
</feature>
<evidence type="ECO:0000256" key="21">
    <source>
        <dbReference type="RuleBase" id="RU000696"/>
    </source>
</evidence>
<dbReference type="CDD" id="cd18787">
    <property type="entry name" value="SF2_C_DEAD"/>
    <property type="match status" value="1"/>
</dbReference>
<dbReference type="Pfam" id="PF06508">
    <property type="entry name" value="QueC"/>
    <property type="match status" value="1"/>
</dbReference>
<evidence type="ECO:0000256" key="22">
    <source>
        <dbReference type="SAM" id="MobiDB-lite"/>
    </source>
</evidence>
<dbReference type="PRINTS" id="PR00477">
    <property type="entry name" value="PHGLYCKINASE"/>
</dbReference>
<evidence type="ECO:0000256" key="8">
    <source>
        <dbReference type="ARBA" id="ARBA00022679"/>
    </source>
</evidence>
<dbReference type="Pfam" id="PF00162">
    <property type="entry name" value="PGK"/>
    <property type="match status" value="1"/>
</dbReference>
<evidence type="ECO:0000256" key="11">
    <source>
        <dbReference type="ARBA" id="ARBA00022755"/>
    </source>
</evidence>
<evidence type="ECO:0000256" key="5">
    <source>
        <dbReference type="ARBA" id="ARBA00009993"/>
    </source>
</evidence>
<evidence type="ECO:0000256" key="19">
    <source>
        <dbReference type="PROSITE-ProRule" id="PRU00886"/>
    </source>
</evidence>
<organism evidence="28 29">
    <name type="scientific">Fragariocoptes setiger</name>
    <dbReference type="NCBI Taxonomy" id="1670756"/>
    <lineage>
        <taxon>Eukaryota</taxon>
        <taxon>Metazoa</taxon>
        <taxon>Ecdysozoa</taxon>
        <taxon>Arthropoda</taxon>
        <taxon>Chelicerata</taxon>
        <taxon>Arachnida</taxon>
        <taxon>Acari</taxon>
        <taxon>Acariformes</taxon>
        <taxon>Trombidiformes</taxon>
        <taxon>Prostigmata</taxon>
        <taxon>Eupodina</taxon>
        <taxon>Eriophyoidea</taxon>
        <taxon>Phytoptidae</taxon>
        <taxon>Fragariocoptes</taxon>
    </lineage>
</organism>
<evidence type="ECO:0000259" key="26">
    <source>
        <dbReference type="PROSITE" id="PS51195"/>
    </source>
</evidence>
<dbReference type="InterPro" id="IPR027417">
    <property type="entry name" value="P-loop_NTPase"/>
</dbReference>
<dbReference type="SMART" id="SM00359">
    <property type="entry name" value="PUA"/>
    <property type="match status" value="1"/>
</dbReference>
<keyword evidence="29" id="KW-1185">Reference proteome</keyword>
<dbReference type="PANTHER" id="PTHR11922">
    <property type="entry name" value="GMP SYNTHASE-RELATED"/>
    <property type="match status" value="1"/>
</dbReference>
<dbReference type="InterPro" id="IPR011333">
    <property type="entry name" value="SKP1/BTB/POZ_sf"/>
</dbReference>
<dbReference type="Proteomes" id="UP000825002">
    <property type="component" value="Unassembled WGS sequence"/>
</dbReference>
<evidence type="ECO:0000256" key="15">
    <source>
        <dbReference type="ARBA" id="ARBA00022840"/>
    </source>
</evidence>
<keyword evidence="8 20" id="KW-0808">Transferase</keyword>
<keyword evidence="7" id="KW-0436">Ligase</keyword>
<dbReference type="SUPFAM" id="SSF54810">
    <property type="entry name" value="GMP synthetase C-terminal dimerisation domain"/>
    <property type="match status" value="2"/>
</dbReference>
<evidence type="ECO:0000256" key="14">
    <source>
        <dbReference type="ARBA" id="ARBA00022806"/>
    </source>
</evidence>
<feature type="non-terminal residue" evidence="28">
    <location>
        <position position="1"/>
    </location>
</feature>
<dbReference type="SUPFAM" id="SSF88697">
    <property type="entry name" value="PUA domain-like"/>
    <property type="match status" value="1"/>
</dbReference>
<evidence type="ECO:0000256" key="16">
    <source>
        <dbReference type="ARBA" id="ARBA00022842"/>
    </source>
</evidence>
<feature type="domain" description="Helicase ATP-binding" evidence="24">
    <location>
        <begin position="1598"/>
        <end position="1767"/>
    </location>
</feature>
<dbReference type="InterPro" id="IPR025777">
    <property type="entry name" value="GMPS_ATP_PPase_dom"/>
</dbReference>
<evidence type="ECO:0000256" key="20">
    <source>
        <dbReference type="RuleBase" id="RU000532"/>
    </source>
</evidence>
<feature type="transmembrane region" description="Helical" evidence="23">
    <location>
        <begin position="1422"/>
        <end position="1441"/>
    </location>
</feature>
<comment type="similarity">
    <text evidence="5">Belongs to the SKP1 family.</text>
</comment>
<dbReference type="Gene3D" id="3.40.50.1260">
    <property type="entry name" value="Phosphoglycerate kinase, N-terminal domain"/>
    <property type="match status" value="3"/>
</dbReference>
<evidence type="ECO:0000259" key="24">
    <source>
        <dbReference type="PROSITE" id="PS51192"/>
    </source>
</evidence>
<dbReference type="InterPro" id="IPR014001">
    <property type="entry name" value="Helicase_ATP-bd"/>
</dbReference>
<evidence type="ECO:0000256" key="7">
    <source>
        <dbReference type="ARBA" id="ARBA00022598"/>
    </source>
</evidence>
<dbReference type="SUPFAM" id="SSF52402">
    <property type="entry name" value="Adenine nucleotide alpha hydrolases-like"/>
    <property type="match status" value="1"/>
</dbReference>
<dbReference type="Gene3D" id="3.30.710.10">
    <property type="entry name" value="Potassium Channel Kv1.1, Chain A"/>
    <property type="match status" value="1"/>
</dbReference>
<evidence type="ECO:0000313" key="29">
    <source>
        <dbReference type="Proteomes" id="UP000825002"/>
    </source>
</evidence>
<protein>
    <recommendedName>
        <fullName evidence="20">Phosphoglycerate kinase</fullName>
        <ecNumber evidence="20">2.7.2.3</ecNumber>
    </recommendedName>
</protein>
<evidence type="ECO:0000256" key="2">
    <source>
        <dbReference type="ARBA" id="ARBA00004496"/>
    </source>
</evidence>
<dbReference type="InterPro" id="IPR001650">
    <property type="entry name" value="Helicase_C-like"/>
</dbReference>
<dbReference type="Pfam" id="PF17832">
    <property type="entry name" value="Pre-PUA"/>
    <property type="match status" value="1"/>
</dbReference>
<dbReference type="CDD" id="cd01742">
    <property type="entry name" value="GATase1_GMP_Synthase"/>
    <property type="match status" value="1"/>
</dbReference>
<evidence type="ECO:0000256" key="9">
    <source>
        <dbReference type="ARBA" id="ARBA00022741"/>
    </source>
</evidence>
<dbReference type="HAMAP" id="MF_00145">
    <property type="entry name" value="Phosphoglyc_kinase"/>
    <property type="match status" value="1"/>
</dbReference>
<dbReference type="Gene3D" id="3.40.50.620">
    <property type="entry name" value="HUPs"/>
    <property type="match status" value="1"/>
</dbReference>
<dbReference type="PROSITE" id="PS51194">
    <property type="entry name" value="HELICASE_CTER"/>
    <property type="match status" value="1"/>
</dbReference>
<dbReference type="InterPro" id="IPR001232">
    <property type="entry name" value="SKP1-like"/>
</dbReference>
<feature type="compositionally biased region" description="Low complexity" evidence="22">
    <location>
        <begin position="65"/>
        <end position="90"/>
    </location>
</feature>
<feature type="domain" description="GMPS ATP-PPase" evidence="27">
    <location>
        <begin position="226"/>
        <end position="443"/>
    </location>
</feature>
<feature type="binding site" evidence="19">
    <location>
        <begin position="254"/>
        <end position="260"/>
    </location>
    <ligand>
        <name>ATP</name>
        <dbReference type="ChEBI" id="CHEBI:30616"/>
    </ligand>
</feature>
<keyword evidence="23" id="KW-0812">Transmembrane</keyword>
<dbReference type="InterPro" id="IPR011545">
    <property type="entry name" value="DEAD/DEAH_box_helicase_dom"/>
</dbReference>
<dbReference type="Pfam" id="PF00271">
    <property type="entry name" value="Helicase_C"/>
    <property type="match status" value="1"/>
</dbReference>
<feature type="short sequence motif" description="Q motif" evidence="18">
    <location>
        <begin position="1565"/>
        <end position="1593"/>
    </location>
</feature>
<feature type="domain" description="DEAD-box RNA helicase Q" evidence="26">
    <location>
        <begin position="1565"/>
        <end position="1593"/>
    </location>
</feature>
<dbReference type="EC" id="2.7.2.3" evidence="20"/>
<dbReference type="PROSITE" id="PS51195">
    <property type="entry name" value="Q_MOTIF"/>
    <property type="match status" value="1"/>
</dbReference>
<dbReference type="SUPFAM" id="SSF52540">
    <property type="entry name" value="P-loop containing nucleoside triphosphate hydrolases"/>
    <property type="match status" value="1"/>
</dbReference>
<evidence type="ECO:0000256" key="6">
    <source>
        <dbReference type="ARBA" id="ARBA00022490"/>
    </source>
</evidence>
<keyword evidence="10 19" id="KW-0332">GMP biosynthesis</keyword>
<dbReference type="SUPFAM" id="SSF52317">
    <property type="entry name" value="Class I glutamine amidotransferase-like"/>
    <property type="match status" value="1"/>
</dbReference>
<feature type="domain" description="Helicase C-terminal" evidence="25">
    <location>
        <begin position="1778"/>
        <end position="1946"/>
    </location>
</feature>
<dbReference type="InterPro" id="IPR014729">
    <property type="entry name" value="Rossmann-like_a/b/a_fold"/>
</dbReference>
<evidence type="ECO:0000259" key="27">
    <source>
        <dbReference type="PROSITE" id="PS51553"/>
    </source>
</evidence>
<dbReference type="CDD" id="cd18322">
    <property type="entry name" value="BTB_POZ_SKP1"/>
    <property type="match status" value="1"/>
</dbReference>
<dbReference type="InterPro" id="IPR017926">
    <property type="entry name" value="GATASE"/>
</dbReference>
<dbReference type="InterPro" id="IPR015824">
    <property type="entry name" value="Phosphoglycerate_kinase_N"/>
</dbReference>
<dbReference type="SUPFAM" id="SSF81382">
    <property type="entry name" value="Skp1 dimerisation domain-like"/>
    <property type="match status" value="1"/>
</dbReference>